<proteinExistence type="predicted"/>
<gene>
    <name evidence="2" type="ORF">A6P07_15410</name>
</gene>
<protein>
    <submittedName>
        <fullName evidence="2">Uncharacterized protein</fullName>
    </submittedName>
</protein>
<accession>A0A1C2I6U3</accession>
<reference evidence="2 3" key="1">
    <citation type="journal article" date="2016" name="Int. J. Mol. Sci.">
        <title>Comparative genomics of the extreme acidophile Acidithiobacillus thiooxidans reveals intraspecific divergence and niche adaptation.</title>
        <authorList>
            <person name="Zhang X."/>
            <person name="Feng X."/>
            <person name="Tao J."/>
            <person name="Ma L."/>
            <person name="Xiao Y."/>
            <person name="Liang Y."/>
            <person name="Liu X."/>
            <person name="Yin H."/>
        </authorList>
    </citation>
    <scope>NUCLEOTIDE SEQUENCE [LARGE SCALE GENOMIC DNA]</scope>
    <source>
        <strain evidence="2 3">A02</strain>
    </source>
</reference>
<dbReference type="RefSeq" id="WP_024895269.1">
    <property type="nucleotide sequence ID" value="NZ_LWRZ01000252.1"/>
</dbReference>
<organism evidence="2 3">
    <name type="scientific">Acidithiobacillus thiooxidans</name>
    <name type="common">Thiobacillus thiooxidans</name>
    <dbReference type="NCBI Taxonomy" id="930"/>
    <lineage>
        <taxon>Bacteria</taxon>
        <taxon>Pseudomonadati</taxon>
        <taxon>Pseudomonadota</taxon>
        <taxon>Acidithiobacillia</taxon>
        <taxon>Acidithiobacillales</taxon>
        <taxon>Acidithiobacillaceae</taxon>
        <taxon>Acidithiobacillus</taxon>
    </lineage>
</organism>
<evidence type="ECO:0000313" key="2">
    <source>
        <dbReference type="EMBL" id="OCX70059.1"/>
    </source>
</evidence>
<feature type="region of interest" description="Disordered" evidence="1">
    <location>
        <begin position="1"/>
        <end position="28"/>
    </location>
</feature>
<name>A0A1C2I6U3_ACITH</name>
<dbReference type="AlphaFoldDB" id="A0A1C2I6U3"/>
<dbReference type="STRING" id="930.GCA_002079865_02742"/>
<dbReference type="EMBL" id="LWSA01000211">
    <property type="protein sequence ID" value="OCX70059.1"/>
    <property type="molecule type" value="Genomic_DNA"/>
</dbReference>
<dbReference type="Proteomes" id="UP000094893">
    <property type="component" value="Unassembled WGS sequence"/>
</dbReference>
<sequence>MANKETGNIHPLPPGPGRPKGSPNKITGSMKEMILTAFEKAGGADWLARQAEENPVAFMGLLGKLLPSDIALSGGVILQPVTQIRRTIVDPAPRAIEGDVS</sequence>
<evidence type="ECO:0000313" key="3">
    <source>
        <dbReference type="Proteomes" id="UP000094893"/>
    </source>
</evidence>
<comment type="caution">
    <text evidence="2">The sequence shown here is derived from an EMBL/GenBank/DDBJ whole genome shotgun (WGS) entry which is preliminary data.</text>
</comment>
<evidence type="ECO:0000256" key="1">
    <source>
        <dbReference type="SAM" id="MobiDB-lite"/>
    </source>
</evidence>